<accession>A0AAD4JBC0</accession>
<dbReference type="InterPro" id="IPR023213">
    <property type="entry name" value="CAT-like_dom_sf"/>
</dbReference>
<dbReference type="Gene3D" id="3.30.559.10">
    <property type="entry name" value="Chloramphenicol acetyltransferase-like domain"/>
    <property type="match status" value="2"/>
</dbReference>
<dbReference type="GO" id="GO:0016746">
    <property type="term" value="F:acyltransferase activity"/>
    <property type="evidence" value="ECO:0007669"/>
    <property type="project" value="UniProtKB-KW"/>
</dbReference>
<evidence type="ECO:0000313" key="4">
    <source>
        <dbReference type="EMBL" id="KAH6830668.1"/>
    </source>
</evidence>
<gene>
    <name evidence="4" type="ORF">C2S53_010099</name>
</gene>
<keyword evidence="2" id="KW-0808">Transferase</keyword>
<evidence type="ECO:0000256" key="2">
    <source>
        <dbReference type="ARBA" id="ARBA00022679"/>
    </source>
</evidence>
<comment type="similarity">
    <text evidence="1">Belongs to the plant acyltransferase family.</text>
</comment>
<evidence type="ECO:0000313" key="5">
    <source>
        <dbReference type="Proteomes" id="UP001190926"/>
    </source>
</evidence>
<dbReference type="AlphaFoldDB" id="A0AAD4JBC0"/>
<proteinExistence type="inferred from homology"/>
<dbReference type="PANTHER" id="PTHR31623">
    <property type="entry name" value="F21J9.9"/>
    <property type="match status" value="1"/>
</dbReference>
<reference evidence="4 5" key="1">
    <citation type="journal article" date="2021" name="Nat. Commun.">
        <title>Incipient diploidization of the medicinal plant Perilla within 10,000 years.</title>
        <authorList>
            <person name="Zhang Y."/>
            <person name="Shen Q."/>
            <person name="Leng L."/>
            <person name="Zhang D."/>
            <person name="Chen S."/>
            <person name="Shi Y."/>
            <person name="Ning Z."/>
            <person name="Chen S."/>
        </authorList>
    </citation>
    <scope>NUCLEOTIDE SEQUENCE [LARGE SCALE GENOMIC DNA]</scope>
    <source>
        <strain evidence="5">cv. PC099</strain>
    </source>
</reference>
<name>A0AAD4JBC0_PERFH</name>
<dbReference type="Pfam" id="PF02458">
    <property type="entry name" value="Transferase"/>
    <property type="match status" value="1"/>
</dbReference>
<keyword evidence="5" id="KW-1185">Reference proteome</keyword>
<evidence type="ECO:0000256" key="3">
    <source>
        <dbReference type="ARBA" id="ARBA00023315"/>
    </source>
</evidence>
<evidence type="ECO:0000256" key="1">
    <source>
        <dbReference type="ARBA" id="ARBA00009861"/>
    </source>
</evidence>
<keyword evidence="3" id="KW-0012">Acyltransferase</keyword>
<comment type="caution">
    <text evidence="4">The sequence shown here is derived from an EMBL/GenBank/DDBJ whole genome shotgun (WGS) entry which is preliminary data.</text>
</comment>
<sequence>MKVHKISKKLVKPDTPTAQNLKNYKISMLDQFMESMNMGVILFYESKPEKKTQLEESLATILVEFYLLAGRYMKNDHFVDCNDDGAEFVEAEAQGVAAITDVVATTDSDQLNLNDLLPDQYFRVDEAPNDPLLSIQATHFPCGGLAIAISISHRVFDVPSFGAFIAAWSKACSNPDHYYKTTESNSRPSFNIPSLLPYVDLGLAAGSNKFIVEANEIAVKRLVFDKDAITRLRSQIAHIVNDTVISRVNVVCAVIAKALIEADRAKHGGGNRGLFIIQSINMRERTIPPQPKHAYGNLTIPSLTRRVDSSKVVGMGELVDVIDESVGKSVGEYSEILVSPSIIMNALGNITKHVYDPETNVVVFTDWSKFGFYDADFGWGKPVWASIGPQRPAITTTVIMSDRDGNGIEAWLHLKQSDAPYFDQVEEIKLCTT</sequence>
<protein>
    <submittedName>
        <fullName evidence="4">Uncharacterized protein</fullName>
    </submittedName>
</protein>
<dbReference type="EMBL" id="SDAM02000094">
    <property type="protein sequence ID" value="KAH6830668.1"/>
    <property type="molecule type" value="Genomic_DNA"/>
</dbReference>
<dbReference type="Proteomes" id="UP001190926">
    <property type="component" value="Unassembled WGS sequence"/>
</dbReference>
<dbReference type="PANTHER" id="PTHR31623:SF70">
    <property type="entry name" value="TRANSFERASE, CHLORAMPHENICOL ACETYLTRANSFERASE-LIKE DOMAIN PROTEIN"/>
    <property type="match status" value="1"/>
</dbReference>
<organism evidence="4 5">
    <name type="scientific">Perilla frutescens var. hirtella</name>
    <name type="common">Perilla citriodora</name>
    <name type="synonym">Perilla setoyensis</name>
    <dbReference type="NCBI Taxonomy" id="608512"/>
    <lineage>
        <taxon>Eukaryota</taxon>
        <taxon>Viridiplantae</taxon>
        <taxon>Streptophyta</taxon>
        <taxon>Embryophyta</taxon>
        <taxon>Tracheophyta</taxon>
        <taxon>Spermatophyta</taxon>
        <taxon>Magnoliopsida</taxon>
        <taxon>eudicotyledons</taxon>
        <taxon>Gunneridae</taxon>
        <taxon>Pentapetalae</taxon>
        <taxon>asterids</taxon>
        <taxon>lamiids</taxon>
        <taxon>Lamiales</taxon>
        <taxon>Lamiaceae</taxon>
        <taxon>Nepetoideae</taxon>
        <taxon>Elsholtzieae</taxon>
        <taxon>Perilla</taxon>
    </lineage>
</organism>